<evidence type="ECO:0000313" key="7">
    <source>
        <dbReference type="EnsemblPlants" id="KQJ96079"/>
    </source>
</evidence>
<evidence type="ECO:0000313" key="8">
    <source>
        <dbReference type="Proteomes" id="UP000008810"/>
    </source>
</evidence>
<dbReference type="AlphaFoldDB" id="I1I2W0"/>
<dbReference type="EnsemblPlants" id="KQJ96079">
    <property type="protein sequence ID" value="KQJ96079"/>
    <property type="gene ID" value="BRADI_3g20840v3"/>
</dbReference>
<protein>
    <recommendedName>
        <fullName evidence="5">SHSP domain-containing protein</fullName>
    </recommendedName>
</protein>
<name>I1I2W0_BRADI</name>
<gene>
    <name evidence="7" type="primary">LOC100835647</name>
    <name evidence="6" type="ORF">BRADI_3g20840v3</name>
</gene>
<dbReference type="GO" id="GO:0009408">
    <property type="term" value="P:response to heat"/>
    <property type="evidence" value="ECO:0007669"/>
    <property type="project" value="InterPro"/>
</dbReference>
<dbReference type="PROSITE" id="PS01031">
    <property type="entry name" value="SHSP"/>
    <property type="match status" value="1"/>
</dbReference>
<feature type="region of interest" description="Disordered" evidence="4">
    <location>
        <begin position="165"/>
        <end position="210"/>
    </location>
</feature>
<reference evidence="7" key="3">
    <citation type="submission" date="2018-08" db="UniProtKB">
        <authorList>
            <consortium name="EnsemblPlants"/>
        </authorList>
    </citation>
    <scope>IDENTIFICATION</scope>
    <source>
        <strain evidence="7">cv. Bd21</strain>
    </source>
</reference>
<dbReference type="Pfam" id="PF00011">
    <property type="entry name" value="HSP20"/>
    <property type="match status" value="1"/>
</dbReference>
<keyword evidence="8" id="KW-1185">Reference proteome</keyword>
<evidence type="ECO:0000256" key="4">
    <source>
        <dbReference type="SAM" id="MobiDB-lite"/>
    </source>
</evidence>
<dbReference type="RefSeq" id="XP_003573714.1">
    <property type="nucleotide sequence ID" value="XM_003573666.4"/>
</dbReference>
<dbReference type="OrthoDB" id="1431247at2759"/>
<reference evidence="6" key="2">
    <citation type="submission" date="2017-06" db="EMBL/GenBank/DDBJ databases">
        <title>WGS assembly of Brachypodium distachyon.</title>
        <authorList>
            <consortium name="The International Brachypodium Initiative"/>
            <person name="Lucas S."/>
            <person name="Harmon-Smith M."/>
            <person name="Lail K."/>
            <person name="Tice H."/>
            <person name="Grimwood J."/>
            <person name="Bruce D."/>
            <person name="Barry K."/>
            <person name="Shu S."/>
            <person name="Lindquist E."/>
            <person name="Wang M."/>
            <person name="Pitluck S."/>
            <person name="Vogel J.P."/>
            <person name="Garvin D.F."/>
            <person name="Mockler T.C."/>
            <person name="Schmutz J."/>
            <person name="Rokhsar D."/>
            <person name="Bevan M.W."/>
        </authorList>
    </citation>
    <scope>NUCLEOTIDE SEQUENCE</scope>
    <source>
        <strain evidence="6">Bd21</strain>
    </source>
</reference>
<evidence type="ECO:0000313" key="6">
    <source>
        <dbReference type="EMBL" id="KQJ96079.1"/>
    </source>
</evidence>
<dbReference type="Gene3D" id="2.60.40.790">
    <property type="match status" value="1"/>
</dbReference>
<dbReference type="InterPro" id="IPR002068">
    <property type="entry name" value="A-crystallin/Hsp20_dom"/>
</dbReference>
<keyword evidence="1" id="KW-0346">Stress response</keyword>
<dbReference type="Gramene" id="KQJ96079">
    <property type="protein sequence ID" value="KQJ96079"/>
    <property type="gene ID" value="BRADI_3g20840v3"/>
</dbReference>
<dbReference type="PANTHER" id="PTHR46733:SF7">
    <property type="entry name" value="HSP20_ALPHA CRYSTALLIN FAMILY PROTEIN, EXPRESSED"/>
    <property type="match status" value="1"/>
</dbReference>
<sequence length="210" mass="22706">MSTINVSSYTVVCRRSRPLPASSAGTTPASRFWRPRPTFPATPVAIKCRRPMSVTCAQRPAFSIPPTALLYPVPPDVKERWEIKDEKDHVKLWFQVPGLSEGDLKVSTSEDMLEIERIGGAKTGPVDGVGFFHVRLLMTKEYDSANVTAELKAGMLEITVGKTKGRKPHTVFGPKDTVQSGNSPGSGTNGVGTQPNSKPEQKMGKNGAQG</sequence>
<dbReference type="InterPro" id="IPR008978">
    <property type="entry name" value="HSP20-like_chaperone"/>
</dbReference>
<dbReference type="eggNOG" id="ENOG502RRQ8">
    <property type="taxonomic scope" value="Eukaryota"/>
</dbReference>
<dbReference type="KEGG" id="bdi:100835647"/>
<evidence type="ECO:0000256" key="1">
    <source>
        <dbReference type="ARBA" id="ARBA00023016"/>
    </source>
</evidence>
<dbReference type="GeneID" id="100835647"/>
<evidence type="ECO:0000259" key="5">
    <source>
        <dbReference type="PROSITE" id="PS01031"/>
    </source>
</evidence>
<accession>I1I2W0</accession>
<evidence type="ECO:0000256" key="2">
    <source>
        <dbReference type="PROSITE-ProRule" id="PRU00285"/>
    </source>
</evidence>
<evidence type="ECO:0000256" key="3">
    <source>
        <dbReference type="RuleBase" id="RU003616"/>
    </source>
</evidence>
<organism evidence="6">
    <name type="scientific">Brachypodium distachyon</name>
    <name type="common">Purple false brome</name>
    <name type="synonym">Trachynia distachya</name>
    <dbReference type="NCBI Taxonomy" id="15368"/>
    <lineage>
        <taxon>Eukaryota</taxon>
        <taxon>Viridiplantae</taxon>
        <taxon>Streptophyta</taxon>
        <taxon>Embryophyta</taxon>
        <taxon>Tracheophyta</taxon>
        <taxon>Spermatophyta</taxon>
        <taxon>Magnoliopsida</taxon>
        <taxon>Liliopsida</taxon>
        <taxon>Poales</taxon>
        <taxon>Poaceae</taxon>
        <taxon>BOP clade</taxon>
        <taxon>Pooideae</taxon>
        <taxon>Stipodae</taxon>
        <taxon>Brachypodieae</taxon>
        <taxon>Brachypodium</taxon>
    </lineage>
</organism>
<feature type="domain" description="SHSP" evidence="5">
    <location>
        <begin position="72"/>
        <end position="181"/>
    </location>
</feature>
<comment type="similarity">
    <text evidence="2 3">Belongs to the small heat shock protein (HSP20) family.</text>
</comment>
<dbReference type="CDD" id="cd06464">
    <property type="entry name" value="ACD_sHsps-like"/>
    <property type="match status" value="1"/>
</dbReference>
<dbReference type="EMBL" id="CM000882">
    <property type="protein sequence ID" value="KQJ96079.1"/>
    <property type="molecule type" value="Genomic_DNA"/>
</dbReference>
<dbReference type="Proteomes" id="UP000008810">
    <property type="component" value="Chromosome 3"/>
</dbReference>
<reference evidence="6 7" key="1">
    <citation type="journal article" date="2010" name="Nature">
        <title>Genome sequencing and analysis of the model grass Brachypodium distachyon.</title>
        <authorList>
            <consortium name="International Brachypodium Initiative"/>
        </authorList>
    </citation>
    <scope>NUCLEOTIDE SEQUENCE [LARGE SCALE GENOMIC DNA]</scope>
    <source>
        <strain evidence="6 7">Bd21</strain>
    </source>
</reference>
<dbReference type="SUPFAM" id="SSF49764">
    <property type="entry name" value="HSP20-like chaperones"/>
    <property type="match status" value="1"/>
</dbReference>
<dbReference type="HOGENOM" id="CLU_089801_0_0_1"/>
<proteinExistence type="inferred from homology"/>
<dbReference type="InterPro" id="IPR044587">
    <property type="entry name" value="HSP21-like"/>
</dbReference>
<feature type="compositionally biased region" description="Polar residues" evidence="4">
    <location>
        <begin position="177"/>
        <end position="198"/>
    </location>
</feature>
<dbReference type="PANTHER" id="PTHR46733">
    <property type="entry name" value="26.5 KDA HEAT SHOCK PROTEIN, MITOCHONDRIAL"/>
    <property type="match status" value="1"/>
</dbReference>